<accession>A0ABM4C617</accession>
<dbReference type="Proteomes" id="UP001652625">
    <property type="component" value="Chromosome 07"/>
</dbReference>
<dbReference type="GeneID" id="105845801"/>
<name>A0ABM4C617_HYDVU</name>
<organism evidence="2 3">
    <name type="scientific">Hydra vulgaris</name>
    <name type="common">Hydra</name>
    <name type="synonym">Hydra attenuata</name>
    <dbReference type="NCBI Taxonomy" id="6087"/>
    <lineage>
        <taxon>Eukaryota</taxon>
        <taxon>Metazoa</taxon>
        <taxon>Cnidaria</taxon>
        <taxon>Hydrozoa</taxon>
        <taxon>Hydroidolina</taxon>
        <taxon>Anthoathecata</taxon>
        <taxon>Aplanulata</taxon>
        <taxon>Hydridae</taxon>
        <taxon>Hydra</taxon>
    </lineage>
</organism>
<keyword evidence="1" id="KW-1133">Transmembrane helix</keyword>
<reference evidence="3" key="1">
    <citation type="submission" date="2025-08" db="UniProtKB">
        <authorList>
            <consortium name="RefSeq"/>
        </authorList>
    </citation>
    <scope>IDENTIFICATION</scope>
</reference>
<protein>
    <submittedName>
        <fullName evidence="3">Uncharacterized protein LOC105845801 isoform X2</fullName>
    </submittedName>
</protein>
<feature type="transmembrane region" description="Helical" evidence="1">
    <location>
        <begin position="40"/>
        <end position="60"/>
    </location>
</feature>
<gene>
    <name evidence="3" type="primary">LOC105845801</name>
</gene>
<keyword evidence="1" id="KW-0812">Transmembrane</keyword>
<sequence>MCSYIFCIAAEVSAFLLLLMGVLLLIFCDGNSSYFIAGQYVSGAFGLFCFSSLLFIIIIACTGNCGVFAGIVKTGVSSEWRQLRSQNISRVQLNSQIGITQPVTISVLPGSRNNISNENSLENEISTDFSCPENNRPGINILRDPPSYGESFINIVENISLPTYEETA</sequence>
<evidence type="ECO:0000256" key="1">
    <source>
        <dbReference type="SAM" id="Phobius"/>
    </source>
</evidence>
<dbReference type="RefSeq" id="XP_065657027.1">
    <property type="nucleotide sequence ID" value="XM_065800955.1"/>
</dbReference>
<keyword evidence="1" id="KW-0472">Membrane</keyword>
<keyword evidence="2" id="KW-1185">Reference proteome</keyword>
<evidence type="ECO:0000313" key="3">
    <source>
        <dbReference type="RefSeq" id="XP_065657027.1"/>
    </source>
</evidence>
<feature type="transmembrane region" description="Helical" evidence="1">
    <location>
        <begin position="6"/>
        <end position="28"/>
    </location>
</feature>
<proteinExistence type="predicted"/>
<evidence type="ECO:0000313" key="2">
    <source>
        <dbReference type="Proteomes" id="UP001652625"/>
    </source>
</evidence>